<evidence type="ECO:0000256" key="9">
    <source>
        <dbReference type="HAMAP-Rule" id="MF_00916"/>
    </source>
</evidence>
<evidence type="ECO:0000256" key="8">
    <source>
        <dbReference type="ARBA" id="ARBA00023014"/>
    </source>
</evidence>
<feature type="binding site" evidence="9">
    <location>
        <position position="193"/>
    </location>
    <ligand>
        <name>[4Fe-4S] cluster</name>
        <dbReference type="ChEBI" id="CHEBI:49883"/>
        <label>1</label>
    </ligand>
</feature>
<evidence type="ECO:0000256" key="2">
    <source>
        <dbReference type="ARBA" id="ARBA00022490"/>
    </source>
</evidence>
<evidence type="ECO:0000259" key="10">
    <source>
        <dbReference type="PROSITE" id="PS51379"/>
    </source>
</evidence>
<feature type="domain" description="4Fe-4S ferredoxin-type" evidence="10">
    <location>
        <begin position="178"/>
        <end position="206"/>
    </location>
</feature>
<feature type="active site" description="Proton donor" evidence="9">
    <location>
        <position position="132"/>
    </location>
</feature>
<dbReference type="PROSITE" id="PS51379">
    <property type="entry name" value="4FE4S_FER_2"/>
    <property type="match status" value="1"/>
</dbReference>
<evidence type="ECO:0000256" key="3">
    <source>
        <dbReference type="ARBA" id="ARBA00022694"/>
    </source>
</evidence>
<keyword evidence="8 9" id="KW-0411">Iron-sulfur</keyword>
<comment type="subunit">
    <text evidence="9">Monomer.</text>
</comment>
<name>A0A4R0NL22_9SPHI</name>
<evidence type="ECO:0000256" key="7">
    <source>
        <dbReference type="ARBA" id="ARBA00023004"/>
    </source>
</evidence>
<dbReference type="Pfam" id="PF08331">
    <property type="entry name" value="QueG_DUF1730"/>
    <property type="match status" value="1"/>
</dbReference>
<comment type="pathway">
    <text evidence="9">tRNA modification; tRNA-queuosine biosynthesis.</text>
</comment>
<dbReference type="HAMAP" id="MF_00916">
    <property type="entry name" value="QueG"/>
    <property type="match status" value="1"/>
</dbReference>
<feature type="binding site" evidence="9">
    <location>
        <position position="213"/>
    </location>
    <ligand>
        <name>[4Fe-4S] cluster</name>
        <dbReference type="ChEBI" id="CHEBI:49883"/>
        <label>2</label>
    </ligand>
</feature>
<keyword evidence="2 9" id="KW-0963">Cytoplasm</keyword>
<dbReference type="PANTHER" id="PTHR30002">
    <property type="entry name" value="EPOXYQUEUOSINE REDUCTASE"/>
    <property type="match status" value="1"/>
</dbReference>
<dbReference type="InterPro" id="IPR017900">
    <property type="entry name" value="4Fe4S_Fe_S_CS"/>
</dbReference>
<evidence type="ECO:0000313" key="12">
    <source>
        <dbReference type="Proteomes" id="UP000293347"/>
    </source>
</evidence>
<dbReference type="AlphaFoldDB" id="A0A4R0NL22"/>
<keyword evidence="6 9" id="KW-0560">Oxidoreductase</keyword>
<comment type="cofactor">
    <cofactor evidence="9">
        <name>[4Fe-4S] cluster</name>
        <dbReference type="ChEBI" id="CHEBI:49883"/>
    </cofactor>
    <text evidence="9">Binds 2 [4Fe-4S] clusters per monomer.</text>
</comment>
<keyword evidence="1 9" id="KW-0004">4Fe-4S</keyword>
<feature type="binding site" evidence="9">
    <location>
        <position position="247"/>
    </location>
    <ligand>
        <name>[4Fe-4S] cluster</name>
        <dbReference type="ChEBI" id="CHEBI:49883"/>
        <label>1</label>
    </ligand>
</feature>
<feature type="binding site" evidence="9">
    <location>
        <position position="298"/>
    </location>
    <ligand>
        <name>tRNA</name>
        <dbReference type="ChEBI" id="CHEBI:17843"/>
    </ligand>
</feature>
<evidence type="ECO:0000256" key="5">
    <source>
        <dbReference type="ARBA" id="ARBA00022785"/>
    </source>
</evidence>
<dbReference type="RefSeq" id="WP_131596251.1">
    <property type="nucleotide sequence ID" value="NZ_SJSL01000002.1"/>
</dbReference>
<feature type="binding site" evidence="9">
    <location>
        <position position="132"/>
    </location>
    <ligand>
        <name>cob(II)alamin</name>
        <dbReference type="ChEBI" id="CHEBI:16304"/>
    </ligand>
</feature>
<feature type="binding site" evidence="9">
    <location>
        <position position="222"/>
    </location>
    <ligand>
        <name>tRNA</name>
        <dbReference type="ChEBI" id="CHEBI:17843"/>
    </ligand>
</feature>
<feature type="binding site" evidence="9">
    <location>
        <position position="187"/>
    </location>
    <ligand>
        <name>[4Fe-4S] cluster</name>
        <dbReference type="ChEBI" id="CHEBI:49883"/>
        <label>1</label>
    </ligand>
</feature>
<organism evidence="11 12">
    <name type="scientific">Pedobacter psychroterrae</name>
    <dbReference type="NCBI Taxonomy" id="2530453"/>
    <lineage>
        <taxon>Bacteria</taxon>
        <taxon>Pseudomonadati</taxon>
        <taxon>Bacteroidota</taxon>
        <taxon>Sphingobacteriia</taxon>
        <taxon>Sphingobacteriales</taxon>
        <taxon>Sphingobacteriaceae</taxon>
        <taxon>Pedobacter</taxon>
    </lineage>
</organism>
<dbReference type="FunFam" id="3.30.70.20:FF:000037">
    <property type="entry name" value="Epoxyqueuosine reductase"/>
    <property type="match status" value="1"/>
</dbReference>
<dbReference type="GO" id="GO:0008616">
    <property type="term" value="P:tRNA queuosine(34) biosynthetic process"/>
    <property type="evidence" value="ECO:0007669"/>
    <property type="project" value="UniProtKB-UniRule"/>
</dbReference>
<keyword evidence="3 9" id="KW-0819">tRNA processing</keyword>
<keyword evidence="9" id="KW-0846">Cobalamin</keyword>
<dbReference type="SUPFAM" id="SSF54862">
    <property type="entry name" value="4Fe-4S ferredoxins"/>
    <property type="match status" value="1"/>
</dbReference>
<evidence type="ECO:0000256" key="6">
    <source>
        <dbReference type="ARBA" id="ARBA00023002"/>
    </source>
</evidence>
<reference evidence="11 12" key="1">
    <citation type="submission" date="2019-02" db="EMBL/GenBank/DDBJ databases">
        <title>Pedobacter sp. RP-1-14 sp. nov., isolated from Arctic soil.</title>
        <authorList>
            <person name="Dahal R.H."/>
        </authorList>
    </citation>
    <scope>NUCLEOTIDE SEQUENCE [LARGE SCALE GENOMIC DNA]</scope>
    <source>
        <strain evidence="11 12">RP-1-14</strain>
    </source>
</reference>
<dbReference type="InterPro" id="IPR013542">
    <property type="entry name" value="QueG_DUF1730"/>
</dbReference>
<dbReference type="GO" id="GO:0052693">
    <property type="term" value="F:epoxyqueuosine reductase activity"/>
    <property type="evidence" value="ECO:0007669"/>
    <property type="project" value="UniProtKB-UniRule"/>
</dbReference>
<gene>
    <name evidence="9 11" type="primary">queG</name>
    <name evidence="11" type="ORF">EZ437_11965</name>
</gene>
<feature type="binding site" evidence="9">
    <location>
        <position position="215"/>
    </location>
    <ligand>
        <name>cob(II)alamin</name>
        <dbReference type="ChEBI" id="CHEBI:16304"/>
    </ligand>
</feature>
<accession>A0A4R0NL22</accession>
<evidence type="ECO:0000256" key="4">
    <source>
        <dbReference type="ARBA" id="ARBA00022723"/>
    </source>
</evidence>
<dbReference type="GO" id="GO:0051539">
    <property type="term" value="F:4 iron, 4 sulfur cluster binding"/>
    <property type="evidence" value="ECO:0007669"/>
    <property type="project" value="UniProtKB-KW"/>
</dbReference>
<comment type="caution">
    <text evidence="11">The sequence shown here is derived from an EMBL/GenBank/DDBJ whole genome shotgun (WGS) entry which is preliminary data.</text>
</comment>
<dbReference type="InterPro" id="IPR017896">
    <property type="entry name" value="4Fe4S_Fe-S-bd"/>
</dbReference>
<feature type="binding site" evidence="9">
    <location>
        <position position="61"/>
    </location>
    <ligand>
        <name>cob(II)alamin</name>
        <dbReference type="ChEBI" id="CHEBI:16304"/>
    </ligand>
</feature>
<feature type="binding site" evidence="9">
    <location>
        <position position="156"/>
    </location>
    <ligand>
        <name>cob(II)alamin</name>
        <dbReference type="ChEBI" id="CHEBI:16304"/>
    </ligand>
</feature>
<dbReference type="EMBL" id="SJSL01000002">
    <property type="protein sequence ID" value="TCD01451.1"/>
    <property type="molecule type" value="Genomic_DNA"/>
</dbReference>
<protein>
    <recommendedName>
        <fullName evidence="9">Epoxyqueuosine reductase</fullName>
        <ecNumber evidence="9">1.17.99.6</ecNumber>
    </recommendedName>
    <alternativeName>
        <fullName evidence="9">Queuosine biosynthesis protein QueG</fullName>
    </alternativeName>
</protein>
<dbReference type="Proteomes" id="UP000293347">
    <property type="component" value="Unassembled WGS sequence"/>
</dbReference>
<keyword evidence="9" id="KW-0170">Cobalt</keyword>
<keyword evidence="4 9" id="KW-0479">Metal-binding</keyword>
<comment type="function">
    <text evidence="9">Catalyzes the conversion of epoxyqueuosine (oQ) to queuosine (Q), which is a hypermodified base found in the wobble positions of tRNA(Asp), tRNA(Asn), tRNA(His) and tRNA(Tyr).</text>
</comment>
<sequence>MSENSVRYSKLIKDEAMRLGFMACGIAKAGFLEEEAPRLAAWLNQDMHGTMGYMENHFDKRLDPRLLVDGAKSVISLSLNYFPKERQDTDAPKISKYAYGMDYHTVIKDKLFELLNFISETIGEVSGRAFVDSAPVLDRAWAKRAGIGWIGKNSNLISKKSGSFFFLAELIVDLELAYDQPFDTDHCGTCTKCIDDCPTDAILTPYVIDAKKCISYLTIELKEEIPTTFNDKMDNWMFGCDICQDVCPWNRFSVPHTEPAFQPNESLLNMKKEDWQDITEEVFKGIFKNSAVKRTKFKGLVRNIDFLKNKPHY</sequence>
<dbReference type="PANTHER" id="PTHR30002:SF4">
    <property type="entry name" value="EPOXYQUEUOSINE REDUCTASE"/>
    <property type="match status" value="1"/>
</dbReference>
<dbReference type="OrthoDB" id="9784571at2"/>
<dbReference type="NCBIfam" id="TIGR00276">
    <property type="entry name" value="tRNA epoxyqueuosine(34) reductase QueG"/>
    <property type="match status" value="1"/>
</dbReference>
<keyword evidence="12" id="KW-1185">Reference proteome</keyword>
<dbReference type="UniPathway" id="UPA00392"/>
<comment type="similarity">
    <text evidence="9">Belongs to the QueG family.</text>
</comment>
<dbReference type="GO" id="GO:0031419">
    <property type="term" value="F:cobalamin binding"/>
    <property type="evidence" value="ECO:0007669"/>
    <property type="project" value="UniProtKB-KW"/>
</dbReference>
<dbReference type="EC" id="1.17.99.6" evidence="9"/>
<evidence type="ECO:0000256" key="1">
    <source>
        <dbReference type="ARBA" id="ARBA00022485"/>
    </source>
</evidence>
<dbReference type="Pfam" id="PF13484">
    <property type="entry name" value="Fer4_16"/>
    <property type="match status" value="1"/>
</dbReference>
<dbReference type="Gene3D" id="3.30.70.20">
    <property type="match status" value="1"/>
</dbReference>
<dbReference type="PROSITE" id="PS00198">
    <property type="entry name" value="4FE4S_FER_1"/>
    <property type="match status" value="1"/>
</dbReference>
<proteinExistence type="inferred from homology"/>
<feature type="binding site" evidence="9">
    <location>
        <position position="167"/>
    </location>
    <ligand>
        <name>cob(II)alamin</name>
        <dbReference type="ChEBI" id="CHEBI:16304"/>
    </ligand>
</feature>
<dbReference type="GO" id="GO:0046872">
    <property type="term" value="F:metal ion binding"/>
    <property type="evidence" value="ECO:0007669"/>
    <property type="project" value="UniProtKB-KW"/>
</dbReference>
<feature type="binding site" evidence="9">
    <location>
        <position position="153"/>
    </location>
    <ligand>
        <name>cob(II)alamin</name>
        <dbReference type="ChEBI" id="CHEBI:16304"/>
    </ligand>
</feature>
<keyword evidence="5 9" id="KW-0671">Queuosine biosynthesis</keyword>
<comment type="cofactor">
    <cofactor evidence="9">
        <name>cob(II)alamin</name>
        <dbReference type="ChEBI" id="CHEBI:16304"/>
    </cofactor>
</comment>
<keyword evidence="7 9" id="KW-0408">Iron</keyword>
<dbReference type="GO" id="GO:0005737">
    <property type="term" value="C:cytoplasm"/>
    <property type="evidence" value="ECO:0007669"/>
    <property type="project" value="UniProtKB-SubCell"/>
</dbReference>
<comment type="caution">
    <text evidence="9">Lacks conserved residue(s) required for the propagation of feature annotation.</text>
</comment>
<dbReference type="InterPro" id="IPR004453">
    <property type="entry name" value="QueG"/>
</dbReference>
<feature type="binding site" evidence="9">
    <location>
        <position position="243"/>
    </location>
    <ligand>
        <name>[4Fe-4S] cluster</name>
        <dbReference type="ChEBI" id="CHEBI:49883"/>
        <label>2</label>
    </ligand>
</feature>
<comment type="subcellular location">
    <subcellularLocation>
        <location evidence="9">Cytoplasm</location>
    </subcellularLocation>
</comment>
<feature type="binding site" evidence="9">
    <location>
        <position position="240"/>
    </location>
    <ligand>
        <name>[4Fe-4S] cluster</name>
        <dbReference type="ChEBI" id="CHEBI:49883"/>
        <label>2</label>
    </ligand>
</feature>
<comment type="catalytic activity">
    <reaction evidence="9">
        <text>epoxyqueuosine(34) in tRNA + AH2 = queuosine(34) in tRNA + A + H2O</text>
        <dbReference type="Rhea" id="RHEA:32159"/>
        <dbReference type="Rhea" id="RHEA-COMP:18571"/>
        <dbReference type="Rhea" id="RHEA-COMP:18582"/>
        <dbReference type="ChEBI" id="CHEBI:13193"/>
        <dbReference type="ChEBI" id="CHEBI:15377"/>
        <dbReference type="ChEBI" id="CHEBI:17499"/>
        <dbReference type="ChEBI" id="CHEBI:194431"/>
        <dbReference type="ChEBI" id="CHEBI:194443"/>
        <dbReference type="EC" id="1.17.99.6"/>
    </reaction>
</comment>
<feature type="binding site" evidence="9">
    <location>
        <begin position="240"/>
        <end position="241"/>
    </location>
    <ligand>
        <name>cob(II)alamin</name>
        <dbReference type="ChEBI" id="CHEBI:16304"/>
    </ligand>
</feature>
<evidence type="ECO:0000313" key="11">
    <source>
        <dbReference type="EMBL" id="TCD01451.1"/>
    </source>
</evidence>
<feature type="binding site" evidence="9">
    <location>
        <position position="197"/>
    </location>
    <ligand>
        <name>[4Fe-4S] cluster</name>
        <dbReference type="ChEBI" id="CHEBI:49883"/>
        <label>2</label>
    </ligand>
</feature>
<feature type="binding site" evidence="9">
    <location>
        <position position="190"/>
    </location>
    <ligand>
        <name>[4Fe-4S] cluster</name>
        <dbReference type="ChEBI" id="CHEBI:49883"/>
        <label>1</label>
    </ligand>
</feature>